<dbReference type="Pfam" id="PF13384">
    <property type="entry name" value="HTH_23"/>
    <property type="match status" value="1"/>
</dbReference>
<dbReference type="Gene3D" id="1.10.10.10">
    <property type="entry name" value="Winged helix-like DNA-binding domain superfamily/Winged helix DNA-binding domain"/>
    <property type="match status" value="1"/>
</dbReference>
<sequence>MFRADRGRKHLDDKERAAIIAYTNDGKSVRFISDRLGIAIGTVSLWQTRYAETGDIIRKNGSGRPKKLTAADEANIALAVEAKPITTAQEIAGKMLLILIRVPAPSFEFLKEED</sequence>
<evidence type="ECO:0000313" key="3">
    <source>
        <dbReference type="Proteomes" id="UP000789390"/>
    </source>
</evidence>
<name>A0A8J2WPE4_9CRUS</name>
<dbReference type="SUPFAM" id="SSF46689">
    <property type="entry name" value="Homeodomain-like"/>
    <property type="match status" value="1"/>
</dbReference>
<dbReference type="EMBL" id="CAKKLH010000325">
    <property type="protein sequence ID" value="CAH0112408.1"/>
    <property type="molecule type" value="Genomic_DNA"/>
</dbReference>
<proteinExistence type="predicted"/>
<dbReference type="Proteomes" id="UP000789390">
    <property type="component" value="Unassembled WGS sequence"/>
</dbReference>
<comment type="caution">
    <text evidence="2">The sequence shown here is derived from an EMBL/GenBank/DDBJ whole genome shotgun (WGS) entry which is preliminary data.</text>
</comment>
<evidence type="ECO:0000256" key="1">
    <source>
        <dbReference type="ARBA" id="ARBA00004123"/>
    </source>
</evidence>
<evidence type="ECO:0000313" key="2">
    <source>
        <dbReference type="EMBL" id="CAH0112408.1"/>
    </source>
</evidence>
<dbReference type="AlphaFoldDB" id="A0A8J2WPE4"/>
<comment type="subcellular location">
    <subcellularLocation>
        <location evidence="1">Nucleus</location>
    </subcellularLocation>
</comment>
<dbReference type="GO" id="GO:0005634">
    <property type="term" value="C:nucleus"/>
    <property type="evidence" value="ECO:0007669"/>
    <property type="project" value="UniProtKB-SubCell"/>
</dbReference>
<organism evidence="2 3">
    <name type="scientific">Daphnia galeata</name>
    <dbReference type="NCBI Taxonomy" id="27404"/>
    <lineage>
        <taxon>Eukaryota</taxon>
        <taxon>Metazoa</taxon>
        <taxon>Ecdysozoa</taxon>
        <taxon>Arthropoda</taxon>
        <taxon>Crustacea</taxon>
        <taxon>Branchiopoda</taxon>
        <taxon>Diplostraca</taxon>
        <taxon>Cladocera</taxon>
        <taxon>Anomopoda</taxon>
        <taxon>Daphniidae</taxon>
        <taxon>Daphnia</taxon>
    </lineage>
</organism>
<gene>
    <name evidence="2" type="ORF">DGAL_LOCUS16123</name>
</gene>
<keyword evidence="3" id="KW-1185">Reference proteome</keyword>
<protein>
    <submittedName>
        <fullName evidence="2">Uncharacterized protein</fullName>
    </submittedName>
</protein>
<dbReference type="OrthoDB" id="9996331at2759"/>
<reference evidence="2" key="1">
    <citation type="submission" date="2021-11" db="EMBL/GenBank/DDBJ databases">
        <authorList>
            <person name="Schell T."/>
        </authorList>
    </citation>
    <scope>NUCLEOTIDE SEQUENCE</scope>
    <source>
        <strain evidence="2">M5</strain>
    </source>
</reference>
<accession>A0A8J2WPE4</accession>
<dbReference type="InterPro" id="IPR009057">
    <property type="entry name" value="Homeodomain-like_sf"/>
</dbReference>
<dbReference type="InterPro" id="IPR036388">
    <property type="entry name" value="WH-like_DNA-bd_sf"/>
</dbReference>